<dbReference type="InterPro" id="IPR059179">
    <property type="entry name" value="MLKL-like_MCAfunc"/>
</dbReference>
<dbReference type="SUPFAM" id="SSF52540">
    <property type="entry name" value="P-loop containing nucleoside triphosphate hydrolases"/>
    <property type="match status" value="1"/>
</dbReference>
<dbReference type="STRING" id="5643.A0A060SXE8"/>
<name>A0A060SXE8_PYCCI</name>
<dbReference type="OrthoDB" id="3228837at2759"/>
<accession>A0A060SXE8</accession>
<dbReference type="PANTHER" id="PTHR10039">
    <property type="entry name" value="AMELOGENIN"/>
    <property type="match status" value="1"/>
</dbReference>
<dbReference type="InterPro" id="IPR056884">
    <property type="entry name" value="NPHP3-like_N"/>
</dbReference>
<organism evidence="3 4">
    <name type="scientific">Pycnoporus cinnabarinus</name>
    <name type="common">Cinnabar-red polypore</name>
    <name type="synonym">Trametes cinnabarina</name>
    <dbReference type="NCBI Taxonomy" id="5643"/>
    <lineage>
        <taxon>Eukaryota</taxon>
        <taxon>Fungi</taxon>
        <taxon>Dikarya</taxon>
        <taxon>Basidiomycota</taxon>
        <taxon>Agaricomycotina</taxon>
        <taxon>Agaricomycetes</taxon>
        <taxon>Polyporales</taxon>
        <taxon>Polyporaceae</taxon>
        <taxon>Trametes</taxon>
    </lineage>
</organism>
<evidence type="ECO:0000259" key="2">
    <source>
        <dbReference type="Pfam" id="PF24883"/>
    </source>
</evidence>
<dbReference type="Proteomes" id="UP000029665">
    <property type="component" value="Unassembled WGS sequence"/>
</dbReference>
<sequence length="898" mass="102245">MPQQGNGRLLVADTALPALALLKPALELVEIPGVGLIAEVLSVIMERVEVLIRALSAHWFGSLTVFIPWPMQQVRINKRDRKAFEAQVAALGTVIKNLLTNTNEKLTHEVVHDGIKMDKAIDTIAHSKELVQSLEELLGFGGFIERFTRVSQDAEIIADMGRELREAVDRFKIRAGAAIDKGVQDIKHRVEEDEDRGVLQTLCLVYAGYRSVSEPKSQLMEGTRERLLEKMYKWSTGRISSDDGSPKRIYFLSGRAGVGKSAAVFKFCERLDANAEDEGAPRLGASVFFDRGRGQMTARSLSYALAQQLANTQPVLRPYIVAAARKHLERGQSQLTQFLFQDLLSTPLSQSSKRIPEGLRVVLVIDGLDECPDQEVLQECFNSLFQLIAQFSWLYLLAASRPSESETPVAGMLKSDTAAVYYHDLNVDGDAERDVRKFLEAKVPMEPKYALFVKEHPDRLRNLVARASGLFIFARIALNLLHSRDYCDDPEQGFRIVLLRETGLDKMDALYLSILKARFPPDVLHQSPHRHALLLSFLHTIALVGEDVTLNVTAIFADPFYDCPFIQKRLRRETRKENALTVDDLFLIYTRLASILYIDTSRHELLPTHISFYEFLVSPERCSDIHYRVDKGEGYAVLFSTSCSLFTLDGVKLYLQLHSRHSKLGVVTDSDKEARGVAIQQVLFRGDVYNVHAARTEEFMSTLRRNAAFELFVPCFARIFARAGRDNRWFQYNLLMAFDLTWLVRVWIVVGTASLLSTHIVADTPKTPLGEAFGTPMYNLTLYPIYCGRYLAEMLLHPDWSQEQINVKVRDDCKTMDDYAVGSGHWPSLWHKLKWTNTGTEEEQLRRLSEYLRRFEERWKVIWDALEEDPELKTLWYGLAGLRHKGDRHGQCCARRRR</sequence>
<dbReference type="EMBL" id="CCBP010000425">
    <property type="protein sequence ID" value="CDO76899.1"/>
    <property type="molecule type" value="Genomic_DNA"/>
</dbReference>
<dbReference type="Gene3D" id="3.40.50.300">
    <property type="entry name" value="P-loop containing nucleotide triphosphate hydrolases"/>
    <property type="match status" value="1"/>
</dbReference>
<dbReference type="HOGENOM" id="CLU_350595_0_0_1"/>
<comment type="caution">
    <text evidence="3">The sequence shown here is derived from an EMBL/GenBank/DDBJ whole genome shotgun (WGS) entry which is preliminary data.</text>
</comment>
<evidence type="ECO:0000256" key="1">
    <source>
        <dbReference type="ARBA" id="ARBA00022737"/>
    </source>
</evidence>
<reference evidence="3" key="1">
    <citation type="submission" date="2014-01" db="EMBL/GenBank/DDBJ databases">
        <title>The genome of the white-rot fungus Pycnoporus cinnabarinus: a basidiomycete model with a versatile arsenal for lignocellulosic biomass breakdown.</title>
        <authorList>
            <person name="Levasseur A."/>
            <person name="Lomascolo A."/>
            <person name="Ruiz-Duenas F.J."/>
            <person name="Uzan E."/>
            <person name="Piumi F."/>
            <person name="Kues U."/>
            <person name="Ram A.F.J."/>
            <person name="Murat C."/>
            <person name="Haon M."/>
            <person name="Benoit I."/>
            <person name="Arfi Y."/>
            <person name="Chevret D."/>
            <person name="Drula E."/>
            <person name="Kwon M.J."/>
            <person name="Gouret P."/>
            <person name="Lesage-Meessen L."/>
            <person name="Lombard V."/>
            <person name="Mariette J."/>
            <person name="Noirot C."/>
            <person name="Park J."/>
            <person name="Patyshakuliyeva A."/>
            <person name="Wieneger R.A.B."/>
            <person name="Wosten H.A.B."/>
            <person name="Martin F."/>
            <person name="Coutinho P.M."/>
            <person name="de Vries R."/>
            <person name="Martinez A.T."/>
            <person name="Klopp C."/>
            <person name="Pontarotti P."/>
            <person name="Henrissat B."/>
            <person name="Record E."/>
        </authorList>
    </citation>
    <scope>NUCLEOTIDE SEQUENCE [LARGE SCALE GENOMIC DNA]</scope>
    <source>
        <strain evidence="3">BRFM137</strain>
    </source>
</reference>
<proteinExistence type="predicted"/>
<evidence type="ECO:0000313" key="4">
    <source>
        <dbReference type="Proteomes" id="UP000029665"/>
    </source>
</evidence>
<evidence type="ECO:0000313" key="3">
    <source>
        <dbReference type="EMBL" id="CDO76899.1"/>
    </source>
</evidence>
<keyword evidence="1" id="KW-0677">Repeat</keyword>
<dbReference type="AlphaFoldDB" id="A0A060SXE8"/>
<gene>
    <name evidence="3" type="ORF">BN946_scf184594.g6</name>
</gene>
<dbReference type="CDD" id="cd21037">
    <property type="entry name" value="MLKL_NTD"/>
    <property type="match status" value="1"/>
</dbReference>
<dbReference type="PANTHER" id="PTHR10039:SF15">
    <property type="entry name" value="NACHT DOMAIN-CONTAINING PROTEIN"/>
    <property type="match status" value="1"/>
</dbReference>
<dbReference type="InterPro" id="IPR027417">
    <property type="entry name" value="P-loop_NTPase"/>
</dbReference>
<feature type="domain" description="Nephrocystin 3-like N-terminal" evidence="2">
    <location>
        <begin position="242"/>
        <end position="401"/>
    </location>
</feature>
<keyword evidence="4" id="KW-1185">Reference proteome</keyword>
<protein>
    <recommendedName>
        <fullName evidence="2">Nephrocystin 3-like N-terminal domain-containing protein</fullName>
    </recommendedName>
</protein>
<dbReference type="Pfam" id="PF24883">
    <property type="entry name" value="NPHP3_N"/>
    <property type="match status" value="1"/>
</dbReference>